<comment type="caution">
    <text evidence="5">The sequence shown here is derived from an EMBL/GenBank/DDBJ whole genome shotgun (WGS) entry which is preliminary data.</text>
</comment>
<name>A0AAP2QBJ9_PARDI</name>
<evidence type="ECO:0000259" key="4">
    <source>
        <dbReference type="PROSITE" id="PS50956"/>
    </source>
</evidence>
<feature type="domain" description="HTH asnC-type" evidence="4">
    <location>
        <begin position="18"/>
        <end position="79"/>
    </location>
</feature>
<dbReference type="Proteomes" id="UP001198806">
    <property type="component" value="Unassembled WGS sequence"/>
</dbReference>
<dbReference type="RefSeq" id="WP_227170072.1">
    <property type="nucleotide sequence ID" value="NZ_JAJCNI010000176.1"/>
</dbReference>
<dbReference type="GO" id="GO:0043200">
    <property type="term" value="P:response to amino acid"/>
    <property type="evidence" value="ECO:0007669"/>
    <property type="project" value="TreeGrafter"/>
</dbReference>
<organism evidence="5 6">
    <name type="scientific">Parabacteroides distasonis</name>
    <dbReference type="NCBI Taxonomy" id="823"/>
    <lineage>
        <taxon>Bacteria</taxon>
        <taxon>Pseudomonadati</taxon>
        <taxon>Bacteroidota</taxon>
        <taxon>Bacteroidia</taxon>
        <taxon>Bacteroidales</taxon>
        <taxon>Tannerellaceae</taxon>
        <taxon>Parabacteroides</taxon>
    </lineage>
</organism>
<evidence type="ECO:0000313" key="5">
    <source>
        <dbReference type="EMBL" id="MCB6520492.1"/>
    </source>
</evidence>
<dbReference type="SUPFAM" id="SSF46785">
    <property type="entry name" value="Winged helix' DNA-binding domain"/>
    <property type="match status" value="1"/>
</dbReference>
<dbReference type="InterPro" id="IPR036390">
    <property type="entry name" value="WH_DNA-bd_sf"/>
</dbReference>
<accession>A0AAP2QBJ9</accession>
<reference evidence="5" key="1">
    <citation type="submission" date="2021-10" db="EMBL/GenBank/DDBJ databases">
        <title>Collection of gut derived symbiotic bacterial strains cultured from healthy donors.</title>
        <authorList>
            <person name="Lin H."/>
            <person name="Littmann E."/>
            <person name="Kohout C."/>
            <person name="Pamer E.G."/>
        </authorList>
    </citation>
    <scope>NUCLEOTIDE SEQUENCE</scope>
    <source>
        <strain evidence="5">DFI.2.94</strain>
    </source>
</reference>
<dbReference type="InterPro" id="IPR036388">
    <property type="entry name" value="WH-like_DNA-bd_sf"/>
</dbReference>
<dbReference type="Pfam" id="PF13404">
    <property type="entry name" value="HTH_AsnC-type"/>
    <property type="match status" value="1"/>
</dbReference>
<dbReference type="PANTHER" id="PTHR30154:SF55">
    <property type="entry name" value="HTH-TYPE TRANSCRIPTIONAL REGULATOR LRPB"/>
    <property type="match status" value="1"/>
</dbReference>
<sequence length="80" mass="9111">NKLVLFLPKKGEAIVDTIDDTDLKILKLLSADSRIRIKDLSKTVMMSEPSVKRRIEKMVDIGVLRDFTIDIDYSKLGFSI</sequence>
<evidence type="ECO:0000313" key="6">
    <source>
        <dbReference type="Proteomes" id="UP001198806"/>
    </source>
</evidence>
<gene>
    <name evidence="5" type="ORF">LI194_22210</name>
</gene>
<evidence type="ECO:0000256" key="3">
    <source>
        <dbReference type="ARBA" id="ARBA00023163"/>
    </source>
</evidence>
<dbReference type="PRINTS" id="PR00033">
    <property type="entry name" value="HTHASNC"/>
</dbReference>
<dbReference type="AlphaFoldDB" id="A0AAP2QBJ9"/>
<evidence type="ECO:0000256" key="2">
    <source>
        <dbReference type="ARBA" id="ARBA00023125"/>
    </source>
</evidence>
<protein>
    <submittedName>
        <fullName evidence="5">AsnC family transcriptional regulator</fullName>
    </submittedName>
</protein>
<dbReference type="SMART" id="SM00344">
    <property type="entry name" value="HTH_ASNC"/>
    <property type="match status" value="1"/>
</dbReference>
<keyword evidence="2" id="KW-0238">DNA-binding</keyword>
<proteinExistence type="predicted"/>
<dbReference type="PANTHER" id="PTHR30154">
    <property type="entry name" value="LEUCINE-RESPONSIVE REGULATORY PROTEIN"/>
    <property type="match status" value="1"/>
</dbReference>
<evidence type="ECO:0000256" key="1">
    <source>
        <dbReference type="ARBA" id="ARBA00023015"/>
    </source>
</evidence>
<dbReference type="InterPro" id="IPR019888">
    <property type="entry name" value="Tscrpt_reg_AsnC-like"/>
</dbReference>
<dbReference type="PROSITE" id="PS50956">
    <property type="entry name" value="HTH_ASNC_2"/>
    <property type="match status" value="1"/>
</dbReference>
<dbReference type="InterPro" id="IPR000485">
    <property type="entry name" value="AsnC-type_HTH_dom"/>
</dbReference>
<keyword evidence="1" id="KW-0805">Transcription regulation</keyword>
<dbReference type="EMBL" id="JAJCNI010000176">
    <property type="protein sequence ID" value="MCB6520492.1"/>
    <property type="molecule type" value="Genomic_DNA"/>
</dbReference>
<dbReference type="GO" id="GO:0005829">
    <property type="term" value="C:cytosol"/>
    <property type="evidence" value="ECO:0007669"/>
    <property type="project" value="TreeGrafter"/>
</dbReference>
<feature type="non-terminal residue" evidence="5">
    <location>
        <position position="80"/>
    </location>
</feature>
<dbReference type="Gene3D" id="1.10.10.10">
    <property type="entry name" value="Winged helix-like DNA-binding domain superfamily/Winged helix DNA-binding domain"/>
    <property type="match status" value="1"/>
</dbReference>
<keyword evidence="3" id="KW-0804">Transcription</keyword>
<feature type="non-terminal residue" evidence="5">
    <location>
        <position position="1"/>
    </location>
</feature>
<dbReference type="GO" id="GO:0043565">
    <property type="term" value="F:sequence-specific DNA binding"/>
    <property type="evidence" value="ECO:0007669"/>
    <property type="project" value="InterPro"/>
</dbReference>